<name>A0A2S2DPE6_9BURK</name>
<evidence type="ECO:0000313" key="3">
    <source>
        <dbReference type="Proteomes" id="UP000245820"/>
    </source>
</evidence>
<gene>
    <name evidence="2" type="ORF">DIR46_24365</name>
</gene>
<dbReference type="OrthoDB" id="8759357at2"/>
<protein>
    <recommendedName>
        <fullName evidence="4">DUF3784 domain-containing protein</fullName>
    </recommendedName>
</protein>
<keyword evidence="1" id="KW-1133">Transmembrane helix</keyword>
<dbReference type="RefSeq" id="WP_109347541.1">
    <property type="nucleotide sequence ID" value="NZ_CP029343.1"/>
</dbReference>
<dbReference type="KEGG" id="mtim:DIR46_24365"/>
<feature type="transmembrane region" description="Helical" evidence="1">
    <location>
        <begin position="43"/>
        <end position="65"/>
    </location>
</feature>
<evidence type="ECO:0000256" key="1">
    <source>
        <dbReference type="SAM" id="Phobius"/>
    </source>
</evidence>
<organism evidence="2 3">
    <name type="scientific">Massilia oculi</name>
    <dbReference type="NCBI Taxonomy" id="945844"/>
    <lineage>
        <taxon>Bacteria</taxon>
        <taxon>Pseudomonadati</taxon>
        <taxon>Pseudomonadota</taxon>
        <taxon>Betaproteobacteria</taxon>
        <taxon>Burkholderiales</taxon>
        <taxon>Oxalobacteraceae</taxon>
        <taxon>Telluria group</taxon>
        <taxon>Massilia</taxon>
    </lineage>
</organism>
<keyword evidence="1" id="KW-0812">Transmembrane</keyword>
<keyword evidence="3" id="KW-1185">Reference proteome</keyword>
<keyword evidence="1" id="KW-0472">Membrane</keyword>
<evidence type="ECO:0008006" key="4">
    <source>
        <dbReference type="Google" id="ProtNLM"/>
    </source>
</evidence>
<proteinExistence type="predicted"/>
<accession>A0A2S2DPE6</accession>
<dbReference type="AlphaFoldDB" id="A0A2S2DPE6"/>
<evidence type="ECO:0000313" key="2">
    <source>
        <dbReference type="EMBL" id="AWL07250.1"/>
    </source>
</evidence>
<sequence length="99" mass="10939">MSHPFLLFATIFLILAIVLYAAPGRRLLNFVHYPAAQHQVARLNRYAALRLMLPALINLGCAWAVVERPSLMVPMIFLTPLSVLGVVVWIAAGARRFGA</sequence>
<dbReference type="Proteomes" id="UP000245820">
    <property type="component" value="Chromosome"/>
</dbReference>
<feature type="transmembrane region" description="Helical" evidence="1">
    <location>
        <begin position="6"/>
        <end position="22"/>
    </location>
</feature>
<reference evidence="2 3" key="1">
    <citation type="submission" date="2018-05" db="EMBL/GenBank/DDBJ databases">
        <title>Complete genome sequence of Massilia oculi sp. nov. CCUG 43427T (=DSM 26321T), the type strain of M. oculi, and comparison with genome sequences of other Massilia strains.</title>
        <authorList>
            <person name="Zhu B."/>
        </authorList>
    </citation>
    <scope>NUCLEOTIDE SEQUENCE [LARGE SCALE GENOMIC DNA]</scope>
    <source>
        <strain evidence="2 3">CCUG 43427</strain>
    </source>
</reference>
<feature type="transmembrane region" description="Helical" evidence="1">
    <location>
        <begin position="71"/>
        <end position="92"/>
    </location>
</feature>
<dbReference type="EMBL" id="CP029343">
    <property type="protein sequence ID" value="AWL07250.1"/>
    <property type="molecule type" value="Genomic_DNA"/>
</dbReference>